<dbReference type="SUPFAM" id="SSF69360">
    <property type="entry name" value="Cell wall binding repeat"/>
    <property type="match status" value="1"/>
</dbReference>
<dbReference type="Pfam" id="PF19127">
    <property type="entry name" value="Choline_bind_3"/>
    <property type="match status" value="1"/>
</dbReference>
<sequence>MLLALSLTLCPVLAGAEPAQDASDEAADAPYAITTYRLYNPYTGEHFYTQSADEHDALKGLGWSSEGVGWTAPSDGDPVYRLFNPYSDDHHYTMSEEERDALAGLGWRYEGVGWYSDKDQGAPLWRQYNPYAKTGAHNYTLSAEENMALVSLGWRHEGVAWYALDVGPQAPEEPFSGWSEADGERFYGYGDGTYATGWQTVEGKRLHFDEKGRLDTGLSFIDGKYYLLDDSGSPKGGWAQFSGFSYYFDSSTGEMYRGGWLNEGGKTYYLDKTSGAMATGMRSIDGATYLFDEAGAPVKGWANHGGQRYYFDPSNGQMHHGWLDDGGKTYYLDASSGVVVTGLVTIDGKAYIFKEDGSLDNTPGLSNMVSKAQGYSSATNWLIMVDTTNNYLGIFTGGKGRWTLQSYWLCTTGKASTPTVLGEYTITGKGYSFNGALSLPAYTCYYYTQFYGNYLIHSVEYYQNTFNVLDSRLGQNLSHGCVRLPIEQAKWIYDNIPYGTKFVSYR</sequence>
<dbReference type="InterPro" id="IPR050979">
    <property type="entry name" value="LD-transpeptidase"/>
</dbReference>
<dbReference type="Pfam" id="PF03734">
    <property type="entry name" value="YkuD"/>
    <property type="match status" value="1"/>
</dbReference>
<keyword evidence="10" id="KW-1185">Reference proteome</keyword>
<dbReference type="Pfam" id="PF18885">
    <property type="entry name" value="DUF5648"/>
    <property type="match status" value="1"/>
</dbReference>
<feature type="active site" description="Nucleophile" evidence="7">
    <location>
        <position position="481"/>
    </location>
</feature>
<evidence type="ECO:0000256" key="2">
    <source>
        <dbReference type="ARBA" id="ARBA00022679"/>
    </source>
</evidence>
<proteinExistence type="predicted"/>
<dbReference type="PROSITE" id="PS52029">
    <property type="entry name" value="LD_TPASE"/>
    <property type="match status" value="1"/>
</dbReference>
<dbReference type="InterPro" id="IPR005490">
    <property type="entry name" value="LD_TPept_cat_dom"/>
</dbReference>
<dbReference type="Gene3D" id="2.10.270.10">
    <property type="entry name" value="Cholin Binding"/>
    <property type="match status" value="3"/>
</dbReference>
<dbReference type="SUPFAM" id="SSF141523">
    <property type="entry name" value="L,D-transpeptidase catalytic domain-like"/>
    <property type="match status" value="1"/>
</dbReference>
<dbReference type="Proteomes" id="UP001529256">
    <property type="component" value="Unassembled WGS sequence"/>
</dbReference>
<keyword evidence="6 7" id="KW-0961">Cell wall biogenesis/degradation</keyword>
<dbReference type="InterPro" id="IPR018337">
    <property type="entry name" value="Cell_wall/Cho-bd_repeat"/>
</dbReference>
<evidence type="ECO:0000256" key="5">
    <source>
        <dbReference type="ARBA" id="ARBA00022984"/>
    </source>
</evidence>
<keyword evidence="3" id="KW-0677">Repeat</keyword>
<feature type="domain" description="L,D-TPase catalytic" evidence="8">
    <location>
        <begin position="381"/>
        <end position="505"/>
    </location>
</feature>
<dbReference type="InterPro" id="IPR043708">
    <property type="entry name" value="DUF5648"/>
</dbReference>
<protein>
    <submittedName>
        <fullName evidence="9">L,D-transpeptidase family protein</fullName>
    </submittedName>
</protein>
<reference evidence="9" key="2">
    <citation type="submission" date="2023-06" db="EMBL/GenBank/DDBJ databases">
        <authorList>
            <person name="Zeman M."/>
            <person name="Kubasova T."/>
            <person name="Jahodarova E."/>
            <person name="Nykrynova M."/>
            <person name="Rychlik I."/>
        </authorList>
    </citation>
    <scope>NUCLEOTIDE SEQUENCE</scope>
    <source>
        <strain evidence="9">153_Feed</strain>
    </source>
</reference>
<evidence type="ECO:0000313" key="9">
    <source>
        <dbReference type="EMBL" id="MDM8270453.1"/>
    </source>
</evidence>
<name>A0ABT7V1G9_9ACTN</name>
<evidence type="ECO:0000256" key="4">
    <source>
        <dbReference type="ARBA" id="ARBA00022960"/>
    </source>
</evidence>
<accession>A0ABT7V1G9</accession>
<dbReference type="Pfam" id="PF01473">
    <property type="entry name" value="Choline_bind_1"/>
    <property type="match status" value="2"/>
</dbReference>
<dbReference type="PANTHER" id="PTHR30582">
    <property type="entry name" value="L,D-TRANSPEPTIDASE"/>
    <property type="match status" value="1"/>
</dbReference>
<evidence type="ECO:0000259" key="8">
    <source>
        <dbReference type="PROSITE" id="PS52029"/>
    </source>
</evidence>
<dbReference type="Gene3D" id="2.40.440.10">
    <property type="entry name" value="L,D-transpeptidase catalytic domain-like"/>
    <property type="match status" value="1"/>
</dbReference>
<gene>
    <name evidence="9" type="ORF">QUW25_01945</name>
</gene>
<dbReference type="PANTHER" id="PTHR30582:SF2">
    <property type="entry name" value="L,D-TRANSPEPTIDASE YCIB-RELATED"/>
    <property type="match status" value="1"/>
</dbReference>
<comment type="pathway">
    <text evidence="1 7">Cell wall biogenesis; peptidoglycan biosynthesis.</text>
</comment>
<evidence type="ECO:0000256" key="3">
    <source>
        <dbReference type="ARBA" id="ARBA00022737"/>
    </source>
</evidence>
<keyword evidence="5 7" id="KW-0573">Peptidoglycan synthesis</keyword>
<keyword evidence="4 7" id="KW-0133">Cell shape</keyword>
<dbReference type="EMBL" id="JAUDEA010000002">
    <property type="protein sequence ID" value="MDM8270453.1"/>
    <property type="molecule type" value="Genomic_DNA"/>
</dbReference>
<keyword evidence="2" id="KW-0808">Transferase</keyword>
<comment type="caution">
    <text evidence="9">The sequence shown here is derived from an EMBL/GenBank/DDBJ whole genome shotgun (WGS) entry which is preliminary data.</text>
</comment>
<dbReference type="RefSeq" id="WP_289510554.1">
    <property type="nucleotide sequence ID" value="NZ_JAUDEA010000002.1"/>
</dbReference>
<dbReference type="CDD" id="cd16913">
    <property type="entry name" value="YkuD_like"/>
    <property type="match status" value="1"/>
</dbReference>
<evidence type="ECO:0000256" key="7">
    <source>
        <dbReference type="PROSITE-ProRule" id="PRU01373"/>
    </source>
</evidence>
<dbReference type="InterPro" id="IPR038063">
    <property type="entry name" value="Transpep_catalytic_dom"/>
</dbReference>
<evidence type="ECO:0000313" key="10">
    <source>
        <dbReference type="Proteomes" id="UP001529256"/>
    </source>
</evidence>
<feature type="active site" description="Proton donor/acceptor" evidence="7">
    <location>
        <position position="457"/>
    </location>
</feature>
<reference evidence="9" key="1">
    <citation type="submission" date="2023-06" db="EMBL/GenBank/DDBJ databases">
        <title>Identification and characterization of horizontal gene transfer across gut microbiota members of farm animals based on homology search.</title>
        <authorList>
            <person name="Schwarzerova J."/>
            <person name="Nykrynova M."/>
            <person name="Jureckova K."/>
            <person name="Cejkova D."/>
            <person name="Rychlik I."/>
        </authorList>
    </citation>
    <scope>NUCLEOTIDE SEQUENCE</scope>
    <source>
        <strain evidence="9">153_Feed</strain>
    </source>
</reference>
<evidence type="ECO:0000256" key="1">
    <source>
        <dbReference type="ARBA" id="ARBA00004752"/>
    </source>
</evidence>
<evidence type="ECO:0000256" key="6">
    <source>
        <dbReference type="ARBA" id="ARBA00023316"/>
    </source>
</evidence>
<organism evidence="9 10">
    <name type="scientific">Thermophilibacter provencensis</name>
    <dbReference type="NCBI Taxonomy" id="1852386"/>
    <lineage>
        <taxon>Bacteria</taxon>
        <taxon>Bacillati</taxon>
        <taxon>Actinomycetota</taxon>
        <taxon>Coriobacteriia</taxon>
        <taxon>Coriobacteriales</taxon>
        <taxon>Atopobiaceae</taxon>
        <taxon>Thermophilibacter</taxon>
    </lineage>
</organism>